<feature type="binding site" description="axial binding residue" evidence="8">
    <location>
        <position position="468"/>
    </location>
    <ligand>
        <name>heme</name>
        <dbReference type="ChEBI" id="CHEBI:30413"/>
    </ligand>
    <ligandPart>
        <name>Fe</name>
        <dbReference type="ChEBI" id="CHEBI:18248"/>
    </ligandPart>
</feature>
<evidence type="ECO:0000256" key="7">
    <source>
        <dbReference type="ARBA" id="ARBA00023033"/>
    </source>
</evidence>
<reference evidence="10" key="2">
    <citation type="submission" date="2023-01" db="EMBL/GenBank/DDBJ databases">
        <authorList>
            <person name="Petersen C."/>
        </authorList>
    </citation>
    <scope>NUCLEOTIDE SEQUENCE</scope>
    <source>
        <strain evidence="10">IBT 17514</strain>
    </source>
</reference>
<protein>
    <submittedName>
        <fullName evidence="10">Cytochrome P450 monooxygenase</fullName>
    </submittedName>
</protein>
<feature type="transmembrane region" description="Helical" evidence="9">
    <location>
        <begin position="20"/>
        <end position="41"/>
    </location>
</feature>
<evidence type="ECO:0000256" key="2">
    <source>
        <dbReference type="ARBA" id="ARBA00010617"/>
    </source>
</evidence>
<organism evidence="10 11">
    <name type="scientific">Penicillium malachiteum</name>
    <dbReference type="NCBI Taxonomy" id="1324776"/>
    <lineage>
        <taxon>Eukaryota</taxon>
        <taxon>Fungi</taxon>
        <taxon>Dikarya</taxon>
        <taxon>Ascomycota</taxon>
        <taxon>Pezizomycotina</taxon>
        <taxon>Eurotiomycetes</taxon>
        <taxon>Eurotiomycetidae</taxon>
        <taxon>Eurotiales</taxon>
        <taxon>Aspergillaceae</taxon>
        <taxon>Penicillium</taxon>
    </lineage>
</organism>
<evidence type="ECO:0000256" key="9">
    <source>
        <dbReference type="SAM" id="Phobius"/>
    </source>
</evidence>
<keyword evidence="5" id="KW-0560">Oxidoreductase</keyword>
<evidence type="ECO:0000256" key="6">
    <source>
        <dbReference type="ARBA" id="ARBA00023004"/>
    </source>
</evidence>
<sequence length="538" mass="61587">MTVLTIYQEFQLSLRSVEKFHVCFSLLALLLAWRIWNFVIYPRIYPDEVKHLPYWIPGHAIPFFWNSNKLYKQAKDSFPQEPCALRVVGQDIVIVTSAAQIKEIDRNTEDFDFDAVLDVMYDEIAKIPRKNKSLLWRTPGEGYASIFPNPKGLSMAHHGFDMLHSQLIPQAGMMRTLDYSIRELESTLRWDSFYPRCVIAESDDIKLVSLERLSWDSLFQSIVLSFMGPGLFKLEPNLSQYFSQWDYHSWQVTYQLPGFLAKRASKPKDHAIEILRQYLEAPAEQRAGSVPFIDQVYNDYRASGLPSRDIAGIIFSILWALSSTSATTAYWMLAHLTRFPEVIEELRREITPMMREIDLTSESHPEKLVDIAKAHILKGCPILNSTFSETVRFISTGSSARQAKHDTIFGGKRVAKRTRFLIPQRIQTMSFDAFGQDADEFDSYRFARDPSLIRKVEFRGFGGGASMCRGKPIGRAQSGLFIALMLWRYDVEMVGPDQNVLGVTGKPFPRLDEARPSIGPAKPKGSDDMILRLSRRKV</sequence>
<dbReference type="GO" id="GO:0043386">
    <property type="term" value="P:mycotoxin biosynthetic process"/>
    <property type="evidence" value="ECO:0007669"/>
    <property type="project" value="UniProtKB-ARBA"/>
</dbReference>
<evidence type="ECO:0000256" key="5">
    <source>
        <dbReference type="ARBA" id="ARBA00023002"/>
    </source>
</evidence>
<dbReference type="InterPro" id="IPR050529">
    <property type="entry name" value="CYP450_sterol_14alpha_dmase"/>
</dbReference>
<dbReference type="InterPro" id="IPR002403">
    <property type="entry name" value="Cyt_P450_E_grp-IV"/>
</dbReference>
<evidence type="ECO:0000256" key="8">
    <source>
        <dbReference type="PIRSR" id="PIRSR602403-1"/>
    </source>
</evidence>
<keyword evidence="3 8" id="KW-0349">Heme</keyword>
<dbReference type="GO" id="GO:0005506">
    <property type="term" value="F:iron ion binding"/>
    <property type="evidence" value="ECO:0007669"/>
    <property type="project" value="InterPro"/>
</dbReference>
<dbReference type="InterPro" id="IPR001128">
    <property type="entry name" value="Cyt_P450"/>
</dbReference>
<dbReference type="Proteomes" id="UP001215712">
    <property type="component" value="Unassembled WGS sequence"/>
</dbReference>
<comment type="caution">
    <text evidence="10">The sequence shown here is derived from an EMBL/GenBank/DDBJ whole genome shotgun (WGS) entry which is preliminary data.</text>
</comment>
<keyword evidence="7 10" id="KW-0503">Monooxygenase</keyword>
<comment type="cofactor">
    <cofactor evidence="1 8">
        <name>heme</name>
        <dbReference type="ChEBI" id="CHEBI:30413"/>
    </cofactor>
</comment>
<dbReference type="PRINTS" id="PR00465">
    <property type="entry name" value="EP450IV"/>
</dbReference>
<keyword evidence="11" id="KW-1185">Reference proteome</keyword>
<name>A0AAD6MYU2_9EURO</name>
<evidence type="ECO:0000256" key="4">
    <source>
        <dbReference type="ARBA" id="ARBA00022723"/>
    </source>
</evidence>
<keyword evidence="9" id="KW-1133">Transmembrane helix</keyword>
<keyword evidence="9" id="KW-0472">Membrane</keyword>
<keyword evidence="4 8" id="KW-0479">Metal-binding</keyword>
<accession>A0AAD6MYU2</accession>
<dbReference type="Pfam" id="PF00067">
    <property type="entry name" value="p450"/>
    <property type="match status" value="1"/>
</dbReference>
<reference evidence="10" key="1">
    <citation type="journal article" date="2023" name="IMA Fungus">
        <title>Comparative genomic study of the Penicillium genus elucidates a diverse pangenome and 15 lateral gene transfer events.</title>
        <authorList>
            <person name="Petersen C."/>
            <person name="Sorensen T."/>
            <person name="Nielsen M.R."/>
            <person name="Sondergaard T.E."/>
            <person name="Sorensen J.L."/>
            <person name="Fitzpatrick D.A."/>
            <person name="Frisvad J.C."/>
            <person name="Nielsen K.L."/>
        </authorList>
    </citation>
    <scope>NUCLEOTIDE SEQUENCE</scope>
    <source>
        <strain evidence="10">IBT 17514</strain>
    </source>
</reference>
<dbReference type="GO" id="GO:0020037">
    <property type="term" value="F:heme binding"/>
    <property type="evidence" value="ECO:0007669"/>
    <property type="project" value="InterPro"/>
</dbReference>
<proteinExistence type="inferred from homology"/>
<keyword evidence="6 8" id="KW-0408">Iron</keyword>
<evidence type="ECO:0000256" key="1">
    <source>
        <dbReference type="ARBA" id="ARBA00001971"/>
    </source>
</evidence>
<dbReference type="PANTHER" id="PTHR24304">
    <property type="entry name" value="CYTOCHROME P450 FAMILY 7"/>
    <property type="match status" value="1"/>
</dbReference>
<evidence type="ECO:0000256" key="3">
    <source>
        <dbReference type="ARBA" id="ARBA00022617"/>
    </source>
</evidence>
<gene>
    <name evidence="10" type="ORF">N7493_002508</name>
</gene>
<comment type="similarity">
    <text evidence="2">Belongs to the cytochrome P450 family.</text>
</comment>
<keyword evidence="9" id="KW-0812">Transmembrane</keyword>
<dbReference type="AlphaFoldDB" id="A0AAD6MYU2"/>
<evidence type="ECO:0000313" key="11">
    <source>
        <dbReference type="Proteomes" id="UP001215712"/>
    </source>
</evidence>
<dbReference type="Gene3D" id="1.10.630.10">
    <property type="entry name" value="Cytochrome P450"/>
    <property type="match status" value="1"/>
</dbReference>
<dbReference type="InterPro" id="IPR036396">
    <property type="entry name" value="Cyt_P450_sf"/>
</dbReference>
<dbReference type="PANTHER" id="PTHR24304:SF2">
    <property type="entry name" value="24-HYDROXYCHOLESTEROL 7-ALPHA-HYDROXYLASE"/>
    <property type="match status" value="1"/>
</dbReference>
<evidence type="ECO:0000313" key="10">
    <source>
        <dbReference type="EMBL" id="KAJ5733722.1"/>
    </source>
</evidence>
<dbReference type="CDD" id="cd11040">
    <property type="entry name" value="CYP7_CYP8-like"/>
    <property type="match status" value="1"/>
</dbReference>
<dbReference type="GO" id="GO:0016705">
    <property type="term" value="F:oxidoreductase activity, acting on paired donors, with incorporation or reduction of molecular oxygen"/>
    <property type="evidence" value="ECO:0007669"/>
    <property type="project" value="InterPro"/>
</dbReference>
<dbReference type="GO" id="GO:0008395">
    <property type="term" value="F:steroid hydroxylase activity"/>
    <property type="evidence" value="ECO:0007669"/>
    <property type="project" value="TreeGrafter"/>
</dbReference>
<dbReference type="EMBL" id="JAQJAN010000003">
    <property type="protein sequence ID" value="KAJ5733722.1"/>
    <property type="molecule type" value="Genomic_DNA"/>
</dbReference>
<dbReference type="SUPFAM" id="SSF48264">
    <property type="entry name" value="Cytochrome P450"/>
    <property type="match status" value="1"/>
</dbReference>